<accession>A0AAU9WCQ8</accession>
<feature type="coiled-coil region" evidence="1">
    <location>
        <begin position="502"/>
        <end position="543"/>
    </location>
</feature>
<comment type="caution">
    <text evidence="2">The sequence shown here is derived from an EMBL/GenBank/DDBJ whole genome shotgun (WGS) entry which is preliminary data.</text>
</comment>
<evidence type="ECO:0000313" key="2">
    <source>
        <dbReference type="EMBL" id="CAH3107145.1"/>
    </source>
</evidence>
<evidence type="ECO:0000313" key="3">
    <source>
        <dbReference type="Proteomes" id="UP001159428"/>
    </source>
</evidence>
<evidence type="ECO:0000256" key="1">
    <source>
        <dbReference type="SAM" id="Coils"/>
    </source>
</evidence>
<dbReference type="PANTHER" id="PTHR37162">
    <property type="entry name" value="HAT FAMILY DIMERISATION DOMAINCONTAINING PROTEIN-RELATED"/>
    <property type="match status" value="1"/>
</dbReference>
<dbReference type="AlphaFoldDB" id="A0AAU9WCQ8"/>
<organism evidence="2 3">
    <name type="scientific">Pocillopora meandrina</name>
    <dbReference type="NCBI Taxonomy" id="46732"/>
    <lineage>
        <taxon>Eukaryota</taxon>
        <taxon>Metazoa</taxon>
        <taxon>Cnidaria</taxon>
        <taxon>Anthozoa</taxon>
        <taxon>Hexacorallia</taxon>
        <taxon>Scleractinia</taxon>
        <taxon>Astrocoeniina</taxon>
        <taxon>Pocilloporidae</taxon>
        <taxon>Pocillopora</taxon>
    </lineage>
</organism>
<protein>
    <submittedName>
        <fullName evidence="2">Uncharacterized protein</fullName>
    </submittedName>
</protein>
<dbReference type="Proteomes" id="UP001159428">
    <property type="component" value="Unassembled WGS sequence"/>
</dbReference>
<keyword evidence="3" id="KW-1185">Reference proteome</keyword>
<dbReference type="PANTHER" id="PTHR37162:SF11">
    <property type="match status" value="1"/>
</dbReference>
<sequence length="552" mass="63442">MDLLVRYWDDEVKEVVTRYFGSEFLGHTHAGDLRDKFLKGLSPLNQANMVQVSMDGPSTNWKFYEELVKLRNEQDPDIPLLLNLGSCSLHVVHGPFQTGAQQTGWNIDSLLRSLYNLFHDAPARAEDFVNITGSTQFPRKFCSTRWLEDAPVAERAIMIWPNIVKYVNETLKGPKGKVPKIQSFNTVQASTQDPFITAKLQFFVTQANMLQPYLQKHQMDDPMAVFMAQDLAYIVQSAMSKFVKKDVIDTASSSAKLVNIELEKEDNLLPPKDVDVGFAFKAITEKLQKDRKVSQLQIRSFFSECRTFLKAATAKILERCPLKYQLVRSLSALDPRHMALQPDDATRKFERLLAKLLMCCQFKADECDGAKRQFDVLLAEVQKYHKEEFEAYTTYQRLDKFFFKVLAEKPHYNVLWKVVKLVLVLSHGQAGIERGFSENKDILSCNMGEDTVKAYRTVYDGVKHMKCEFHDIPVSKELLKSCKQSRQRYSVFLEDQKKAKKDSEAESNRQKLLSELKECQKKEKRLQSEASALLDKADNLLESDHRSKCVKN</sequence>
<gene>
    <name evidence="2" type="ORF">PMEA_00001871</name>
</gene>
<reference evidence="2 3" key="1">
    <citation type="submission" date="2022-05" db="EMBL/GenBank/DDBJ databases">
        <authorList>
            <consortium name="Genoscope - CEA"/>
            <person name="William W."/>
        </authorList>
    </citation>
    <scope>NUCLEOTIDE SEQUENCE [LARGE SCALE GENOMIC DNA]</scope>
</reference>
<dbReference type="EMBL" id="CALNXJ010000010">
    <property type="protein sequence ID" value="CAH3107145.1"/>
    <property type="molecule type" value="Genomic_DNA"/>
</dbReference>
<keyword evidence="1" id="KW-0175">Coiled coil</keyword>
<name>A0AAU9WCQ8_9CNID</name>
<proteinExistence type="predicted"/>